<proteinExistence type="predicted"/>
<evidence type="ECO:0000259" key="5">
    <source>
        <dbReference type="Pfam" id="PF12031"/>
    </source>
</evidence>
<dbReference type="SUPFAM" id="SSF48371">
    <property type="entry name" value="ARM repeat"/>
    <property type="match status" value="1"/>
</dbReference>
<evidence type="ECO:0000256" key="3">
    <source>
        <dbReference type="SAM" id="MobiDB-lite"/>
    </source>
</evidence>
<sequence>MGLRRITVVGVLDVDIVVFAKFAIVYLSVGFLRHYWYSYDITVEIFKMDGIEPNLGQPGPAGYGHLGDPNAAYYYGNVDPSMQGRLQAPVGWQPQAYPPGPTVAGPPGAPMYHPGIRSNASMRPPLPPQMMQQSPVIDEQQRYEEQQRQHYFHQQQAAYAVQQQLPRTTTPSSTLQVDNQQGQGSQSRAPSTGPPLATTPDSSSRQSAEESAPLRPPSHSQQVPNAATPCNIPPSAPSQQQPSVPYYGQPHTPQMYGTAGLRPGTGPSGALPMKTGNYPQAYPQSQPGYSAHSYPEGYQAIHPSVATQMYQQQIWNSQQIQRYSGPHANIPTSSSMGNTQMGATMVPRVSGTLPPEMQQHYAARRPPFCLQAPGPAIAAGVPGTAARLRYSTPASNSATHQQLQPQYPSHSLMQGGRIVAASSTPFPHMGPSTSTGFTGIHGAAGSLGQSASALNVLPSGIHTPNTASGPSSAAAAVIHPSFAQFTQPQPMQFPVGSVEATTISQRRRRKLVMKDLMRVSTKRITMALRSGLETEATWALNALNVMLYDDYAPPTILNHTPGLLNVLVEHFRALLSLLYPKVFEVGTESKARTTDDECEEFWVEPSKLERTTASSLVASRSSKSEPTNFTKISRTGRTVHIEKKELPECLKRARPSGWSCDIADETLSSDYHESRVLNGLGGETSSYIAARLITDIQFRKELKKPRFFMKEMNGMPKLVGDDIDEVAYYSKIDKSMRIIPAEVKKFGDEDDYKKVVELKTVRPTALCVRDESRLQLVRRCLAVSNALRGLSFLPGNEGPMGRHAGLLYIIGRLLRLYTDERTLKLPGSLSKQLSKSEEVQSVPVAGALSEANRRLMEPGDLLESDDDNALLLFETACQLREDAFVVLVHISVQLDLIDFESDVAWPLFDALIHWCVSKCAEAKDPLISAGVSPRNYALEALCKLSVIEHNVDLLLSTGPWSRLESFIKMLVGLLALNEEIPSREFAIVILCALCTISEPTCYVVAAESPAVHYLVAFLEMGDANMHQIAQQHGIQALRDNPEMMGTSVPMLRRAASILQQLCKVPACRQHLIRHQQRLLQFTMSHLMDSRVGQTITNVLYAMQYFSDKDKQGNGKTGEPDDEDCQRKKESKLSIRTNGDLKSLKNESESKDVAENNPMKRPAEHNGIPKLLVENIDGHGDYRQVKDDISPQVAKKQKLENGLLNYLPSSKSNITSSSAPNSLKPLVNGDVKAAVTSIQAVSRSTPATPAGSVQAVA</sequence>
<keyword evidence="4" id="KW-0472">Membrane</keyword>
<comment type="subcellular location">
    <subcellularLocation>
        <location evidence="1">Nucleus</location>
    </subcellularLocation>
</comment>
<dbReference type="Gene3D" id="1.25.10.10">
    <property type="entry name" value="Leucine-rich Repeat Variant"/>
    <property type="match status" value="1"/>
</dbReference>
<evidence type="ECO:0000313" key="6">
    <source>
        <dbReference type="Proteomes" id="UP000887581"/>
    </source>
</evidence>
<evidence type="ECO:0000256" key="1">
    <source>
        <dbReference type="ARBA" id="ARBA00004123"/>
    </source>
</evidence>
<dbReference type="GO" id="GO:0006338">
    <property type="term" value="P:chromatin remodeling"/>
    <property type="evidence" value="ECO:0007669"/>
    <property type="project" value="InterPro"/>
</dbReference>
<organism evidence="6 7">
    <name type="scientific">Setaria digitata</name>
    <dbReference type="NCBI Taxonomy" id="48799"/>
    <lineage>
        <taxon>Eukaryota</taxon>
        <taxon>Metazoa</taxon>
        <taxon>Ecdysozoa</taxon>
        <taxon>Nematoda</taxon>
        <taxon>Chromadorea</taxon>
        <taxon>Rhabditida</taxon>
        <taxon>Spirurina</taxon>
        <taxon>Spiruromorpha</taxon>
        <taxon>Filarioidea</taxon>
        <taxon>Setariidae</taxon>
        <taxon>Setaria</taxon>
    </lineage>
</organism>
<feature type="compositionally biased region" description="Polar residues" evidence="3">
    <location>
        <begin position="165"/>
        <end position="190"/>
    </location>
</feature>
<dbReference type="InterPro" id="IPR033388">
    <property type="entry name" value="BAF250_C"/>
</dbReference>
<feature type="region of interest" description="Disordered" evidence="3">
    <location>
        <begin position="106"/>
        <end position="257"/>
    </location>
</feature>
<dbReference type="GO" id="GO:0071565">
    <property type="term" value="C:nBAF complex"/>
    <property type="evidence" value="ECO:0007669"/>
    <property type="project" value="TreeGrafter"/>
</dbReference>
<feature type="domain" description="SWI/SNF-like complex subunit BAF250 C-terminal" evidence="5">
    <location>
        <begin position="776"/>
        <end position="1051"/>
    </location>
</feature>
<dbReference type="GO" id="GO:0031491">
    <property type="term" value="F:nucleosome binding"/>
    <property type="evidence" value="ECO:0007669"/>
    <property type="project" value="TreeGrafter"/>
</dbReference>
<keyword evidence="2" id="KW-0539">Nucleus</keyword>
<dbReference type="InterPro" id="IPR016024">
    <property type="entry name" value="ARM-type_fold"/>
</dbReference>
<feature type="compositionally biased region" description="Low complexity" evidence="3">
    <location>
        <begin position="152"/>
        <end position="164"/>
    </location>
</feature>
<dbReference type="InterPro" id="IPR011989">
    <property type="entry name" value="ARM-like"/>
</dbReference>
<dbReference type="PANTHER" id="PTHR12656">
    <property type="entry name" value="BRG-1 ASSOCIATED FACTOR 250 BAF250"/>
    <property type="match status" value="1"/>
</dbReference>
<dbReference type="Pfam" id="PF12031">
    <property type="entry name" value="BAF250_C"/>
    <property type="match status" value="1"/>
</dbReference>
<dbReference type="GO" id="GO:0045893">
    <property type="term" value="P:positive regulation of DNA-templated transcription"/>
    <property type="evidence" value="ECO:0007669"/>
    <property type="project" value="TreeGrafter"/>
</dbReference>
<keyword evidence="4" id="KW-1133">Transmembrane helix</keyword>
<dbReference type="PANTHER" id="PTHR12656:SF5">
    <property type="entry name" value="TRITHORAX GROUP PROTEIN OSA"/>
    <property type="match status" value="1"/>
</dbReference>
<dbReference type="InterPro" id="IPR021906">
    <property type="entry name" value="BAF250/Osa"/>
</dbReference>
<dbReference type="GO" id="GO:0005654">
    <property type="term" value="C:nucleoplasm"/>
    <property type="evidence" value="ECO:0007669"/>
    <property type="project" value="TreeGrafter"/>
</dbReference>
<name>A0A915PJV3_9BILA</name>
<dbReference type="GO" id="GO:0006357">
    <property type="term" value="P:regulation of transcription by RNA polymerase II"/>
    <property type="evidence" value="ECO:0007669"/>
    <property type="project" value="TreeGrafter"/>
</dbReference>
<dbReference type="GO" id="GO:0035060">
    <property type="term" value="C:brahma complex"/>
    <property type="evidence" value="ECO:0007669"/>
    <property type="project" value="InterPro"/>
</dbReference>
<dbReference type="WBParaSite" id="sdigi.contig20.g1749.t1">
    <property type="protein sequence ID" value="sdigi.contig20.g1749.t1"/>
    <property type="gene ID" value="sdigi.contig20.g1749"/>
</dbReference>
<keyword evidence="6" id="KW-1185">Reference proteome</keyword>
<evidence type="ECO:0000313" key="7">
    <source>
        <dbReference type="WBParaSite" id="sdigi.contig20.g1749.t1"/>
    </source>
</evidence>
<accession>A0A915PJV3</accession>
<feature type="transmembrane region" description="Helical" evidence="4">
    <location>
        <begin position="12"/>
        <end position="36"/>
    </location>
</feature>
<dbReference type="AlphaFoldDB" id="A0A915PJV3"/>
<reference evidence="7" key="1">
    <citation type="submission" date="2022-11" db="UniProtKB">
        <authorList>
            <consortium name="WormBaseParasite"/>
        </authorList>
    </citation>
    <scope>IDENTIFICATION</scope>
</reference>
<feature type="compositionally biased region" description="Basic and acidic residues" evidence="3">
    <location>
        <begin position="139"/>
        <end position="148"/>
    </location>
</feature>
<feature type="compositionally biased region" description="Low complexity" evidence="3">
    <location>
        <begin position="237"/>
        <end position="250"/>
    </location>
</feature>
<evidence type="ECO:0000256" key="2">
    <source>
        <dbReference type="ARBA" id="ARBA00023242"/>
    </source>
</evidence>
<keyword evidence="4" id="KW-0812">Transmembrane</keyword>
<feature type="compositionally biased region" description="Basic and acidic residues" evidence="3">
    <location>
        <begin position="1141"/>
        <end position="1153"/>
    </location>
</feature>
<dbReference type="GO" id="GO:0016514">
    <property type="term" value="C:SWI/SNF complex"/>
    <property type="evidence" value="ECO:0007669"/>
    <property type="project" value="InterPro"/>
</dbReference>
<protein>
    <submittedName>
        <fullName evidence="7">SWI/SNF-like complex subunit BAF250 C-terminal domain-containing protein</fullName>
    </submittedName>
</protein>
<feature type="region of interest" description="Disordered" evidence="3">
    <location>
        <begin position="1108"/>
        <end position="1167"/>
    </location>
</feature>
<evidence type="ECO:0000256" key="4">
    <source>
        <dbReference type="SAM" id="Phobius"/>
    </source>
</evidence>
<dbReference type="Proteomes" id="UP000887581">
    <property type="component" value="Unplaced"/>
</dbReference>